<dbReference type="FunCoup" id="A8IYB8">
    <property type="interactions" value="294"/>
</dbReference>
<dbReference type="InterPro" id="IPR029063">
    <property type="entry name" value="SAM-dependent_MTases_sf"/>
</dbReference>
<accession>A8IYB8</accession>
<evidence type="ECO:0000313" key="2">
    <source>
        <dbReference type="EMBL" id="PNW76118.1"/>
    </source>
</evidence>
<gene>
    <name evidence="2" type="ORF">CHLRE_12g547100v5</name>
</gene>
<dbReference type="PANTHER" id="PTHR43036">
    <property type="entry name" value="OSJNBB0011N17.9 PROTEIN"/>
    <property type="match status" value="1"/>
</dbReference>
<dbReference type="AlphaFoldDB" id="A8IYB8"/>
<proteinExistence type="predicted"/>
<dbReference type="Gene3D" id="3.40.50.150">
    <property type="entry name" value="Vaccinia Virus protein VP39"/>
    <property type="match status" value="1"/>
</dbReference>
<feature type="domain" description="Methyltransferase type 11" evidence="1">
    <location>
        <begin position="148"/>
        <end position="199"/>
    </location>
</feature>
<dbReference type="Proteomes" id="UP000006906">
    <property type="component" value="Chromosome 12"/>
</dbReference>
<dbReference type="PaxDb" id="3055-EDP02907"/>
<dbReference type="SUPFAM" id="SSF53335">
    <property type="entry name" value="S-adenosyl-L-methionine-dependent methyltransferases"/>
    <property type="match status" value="1"/>
</dbReference>
<dbReference type="RefSeq" id="XP_001693971.1">
    <property type="nucleotide sequence ID" value="XM_001693919.2"/>
</dbReference>
<keyword evidence="3" id="KW-1185">Reference proteome</keyword>
<dbReference type="OMA" id="DMMSSWV"/>
<organism evidence="2 3">
    <name type="scientific">Chlamydomonas reinhardtii</name>
    <name type="common">Chlamydomonas smithii</name>
    <dbReference type="NCBI Taxonomy" id="3055"/>
    <lineage>
        <taxon>Eukaryota</taxon>
        <taxon>Viridiplantae</taxon>
        <taxon>Chlorophyta</taxon>
        <taxon>core chlorophytes</taxon>
        <taxon>Chlorophyceae</taxon>
        <taxon>CS clade</taxon>
        <taxon>Chlamydomonadales</taxon>
        <taxon>Chlamydomonadaceae</taxon>
        <taxon>Chlamydomonas</taxon>
    </lineage>
</organism>
<dbReference type="KEGG" id="cre:CHLRE_12g547100v5"/>
<dbReference type="STRING" id="3055.A8IYB8"/>
<dbReference type="GO" id="GO:0008757">
    <property type="term" value="F:S-adenosylmethionine-dependent methyltransferase activity"/>
    <property type="evidence" value="ECO:0007669"/>
    <property type="project" value="InterPro"/>
</dbReference>
<reference evidence="2 3" key="1">
    <citation type="journal article" date="2007" name="Science">
        <title>The Chlamydomonas genome reveals the evolution of key animal and plant functions.</title>
        <authorList>
            <person name="Merchant S.S."/>
            <person name="Prochnik S.E."/>
            <person name="Vallon O."/>
            <person name="Harris E.H."/>
            <person name="Karpowicz S.J."/>
            <person name="Witman G.B."/>
            <person name="Terry A."/>
            <person name="Salamov A."/>
            <person name="Fritz-Laylin L.K."/>
            <person name="Marechal-Drouard L."/>
            <person name="Marshall W.F."/>
            <person name="Qu L.H."/>
            <person name="Nelson D.R."/>
            <person name="Sanderfoot A.A."/>
            <person name="Spalding M.H."/>
            <person name="Kapitonov V.V."/>
            <person name="Ren Q."/>
            <person name="Ferris P."/>
            <person name="Lindquist E."/>
            <person name="Shapiro H."/>
            <person name="Lucas S.M."/>
            <person name="Grimwood J."/>
            <person name="Schmutz J."/>
            <person name="Cardol P."/>
            <person name="Cerutti H."/>
            <person name="Chanfreau G."/>
            <person name="Chen C.L."/>
            <person name="Cognat V."/>
            <person name="Croft M.T."/>
            <person name="Dent R."/>
            <person name="Dutcher S."/>
            <person name="Fernandez E."/>
            <person name="Fukuzawa H."/>
            <person name="Gonzalez-Ballester D."/>
            <person name="Gonzalez-Halphen D."/>
            <person name="Hallmann A."/>
            <person name="Hanikenne M."/>
            <person name="Hippler M."/>
            <person name="Inwood W."/>
            <person name="Jabbari K."/>
            <person name="Kalanon M."/>
            <person name="Kuras R."/>
            <person name="Lefebvre P.A."/>
            <person name="Lemaire S.D."/>
            <person name="Lobanov A.V."/>
            <person name="Lohr M."/>
            <person name="Manuell A."/>
            <person name="Meier I."/>
            <person name="Mets L."/>
            <person name="Mittag M."/>
            <person name="Mittelmeier T."/>
            <person name="Moroney J.V."/>
            <person name="Moseley J."/>
            <person name="Napoli C."/>
            <person name="Nedelcu A.M."/>
            <person name="Niyogi K."/>
            <person name="Novoselov S.V."/>
            <person name="Paulsen I.T."/>
            <person name="Pazour G."/>
            <person name="Purton S."/>
            <person name="Ral J.P."/>
            <person name="Riano-Pachon D.M."/>
            <person name="Riekhof W."/>
            <person name="Rymarquis L."/>
            <person name="Schroda M."/>
            <person name="Stern D."/>
            <person name="Umen J."/>
            <person name="Willows R."/>
            <person name="Wilson N."/>
            <person name="Zimmer S.L."/>
            <person name="Allmer J."/>
            <person name="Balk J."/>
            <person name="Bisova K."/>
            <person name="Chen C.J."/>
            <person name="Elias M."/>
            <person name="Gendler K."/>
            <person name="Hauser C."/>
            <person name="Lamb M.R."/>
            <person name="Ledford H."/>
            <person name="Long J.C."/>
            <person name="Minagawa J."/>
            <person name="Page M.D."/>
            <person name="Pan J."/>
            <person name="Pootakham W."/>
            <person name="Roje S."/>
            <person name="Rose A."/>
            <person name="Stahlberg E."/>
            <person name="Terauchi A.M."/>
            <person name="Yang P."/>
            <person name="Ball S."/>
            <person name="Bowler C."/>
            <person name="Dieckmann C.L."/>
            <person name="Gladyshev V.N."/>
            <person name="Green P."/>
            <person name="Jorgensen R."/>
            <person name="Mayfield S."/>
            <person name="Mueller-Roeber B."/>
            <person name="Rajamani S."/>
            <person name="Sayre R.T."/>
            <person name="Brokstein P."/>
            <person name="Dubchak I."/>
            <person name="Goodstein D."/>
            <person name="Hornick L."/>
            <person name="Huang Y.W."/>
            <person name="Jhaveri J."/>
            <person name="Luo Y."/>
            <person name="Martinez D."/>
            <person name="Ngau W.C."/>
            <person name="Otillar B."/>
            <person name="Poliakov A."/>
            <person name="Porter A."/>
            <person name="Szajkowski L."/>
            <person name="Werner G."/>
            <person name="Zhou K."/>
            <person name="Grigoriev I.V."/>
            <person name="Rokhsar D.S."/>
            <person name="Grossman A.R."/>
        </authorList>
    </citation>
    <scope>NUCLEOTIDE SEQUENCE [LARGE SCALE GENOMIC DNA]</scope>
    <source>
        <strain evidence="3">CC-503</strain>
    </source>
</reference>
<name>A8IYB8_CHLRE</name>
<dbReference type="HOGENOM" id="CLU_072455_1_0_1"/>
<evidence type="ECO:0000313" key="3">
    <source>
        <dbReference type="Proteomes" id="UP000006906"/>
    </source>
</evidence>
<dbReference type="Pfam" id="PF08241">
    <property type="entry name" value="Methyltransf_11"/>
    <property type="match status" value="1"/>
</dbReference>
<dbReference type="GeneID" id="5719600"/>
<sequence>MRQSLSSTRSASATPSACCSRTAARAVHAGRWLPQRRRNLTPVAAAAEGGGGAVLRQVLTGPERTKLDTGDDRGFYDVPRLVKHVDDGFLDQVTELYRQRIPEGGAVLDLCSSWVSHLPQDVTYSKVVGHGMNAAELARNPRLDSFFVRNLNASPDGWAAADQSFDAVLCCVSVQYLQQPERVFAEVYRVLKPGGVFIITFSNRLFYTKAISAWRDASGYARCQLVKQYFQAVAGFTAPEVLMEVPKAAGSASSAAGSGGALPQWLKPLGRFFERTSSDPFYAVVAYRNFKRE</sequence>
<dbReference type="InterPro" id="IPR013216">
    <property type="entry name" value="Methyltransf_11"/>
</dbReference>
<dbReference type="OrthoDB" id="2013972at2759"/>
<dbReference type="eggNOG" id="KOG1269">
    <property type="taxonomic scope" value="Eukaryota"/>
</dbReference>
<protein>
    <recommendedName>
        <fullName evidence="1">Methyltransferase type 11 domain-containing protein</fullName>
    </recommendedName>
</protein>
<dbReference type="InParanoid" id="A8IYB8"/>
<dbReference type="EMBL" id="CM008973">
    <property type="protein sequence ID" value="PNW76118.1"/>
    <property type="molecule type" value="Genomic_DNA"/>
</dbReference>
<dbReference type="CDD" id="cd02440">
    <property type="entry name" value="AdoMet_MTases"/>
    <property type="match status" value="1"/>
</dbReference>
<evidence type="ECO:0000259" key="1">
    <source>
        <dbReference type="Pfam" id="PF08241"/>
    </source>
</evidence>
<dbReference type="Gramene" id="PNW76118">
    <property type="protein sequence ID" value="PNW76118"/>
    <property type="gene ID" value="CHLRE_12g547100v5"/>
</dbReference>
<dbReference type="PANTHER" id="PTHR43036:SF2">
    <property type="entry name" value="OS04G0481300 PROTEIN"/>
    <property type="match status" value="1"/>
</dbReference>